<proteinExistence type="predicted"/>
<organism evidence="2 3">
    <name type="scientific">Bryocella elongata</name>
    <dbReference type="NCBI Taxonomy" id="863522"/>
    <lineage>
        <taxon>Bacteria</taxon>
        <taxon>Pseudomonadati</taxon>
        <taxon>Acidobacteriota</taxon>
        <taxon>Terriglobia</taxon>
        <taxon>Terriglobales</taxon>
        <taxon>Acidobacteriaceae</taxon>
        <taxon>Bryocella</taxon>
    </lineage>
</organism>
<protein>
    <submittedName>
        <fullName evidence="2">RNA chaperone Hfq</fullName>
    </submittedName>
</protein>
<dbReference type="InterPro" id="IPR010920">
    <property type="entry name" value="LSM_dom_sf"/>
</dbReference>
<accession>A0A1H5TTY1</accession>
<feature type="region of interest" description="Disordered" evidence="1">
    <location>
        <begin position="1"/>
        <end position="55"/>
    </location>
</feature>
<sequence>MTDDKRSSRRDDSFNGTRKLIRPRLPLGGRRHDPSQGEDPLTHANAQESSSALESSHAEAFYFQKQVQQQTEMTVVLDDGEEIHGVIEWFDHFVLKLRTSKTRVLVYKSSIKYLYKASEAQPRISVMK</sequence>
<dbReference type="AlphaFoldDB" id="A0A1H5TTY1"/>
<evidence type="ECO:0000313" key="2">
    <source>
        <dbReference type="EMBL" id="SEF66230.1"/>
    </source>
</evidence>
<name>A0A1H5TTY1_9BACT</name>
<reference evidence="2 3" key="1">
    <citation type="submission" date="2016-10" db="EMBL/GenBank/DDBJ databases">
        <authorList>
            <person name="de Groot N.N."/>
        </authorList>
    </citation>
    <scope>NUCLEOTIDE SEQUENCE [LARGE SCALE GENOMIC DNA]</scope>
    <source>
        <strain evidence="2 3">DSM 22489</strain>
    </source>
</reference>
<dbReference type="GO" id="GO:0003723">
    <property type="term" value="F:RNA binding"/>
    <property type="evidence" value="ECO:0007669"/>
    <property type="project" value="InterPro"/>
</dbReference>
<dbReference type="SUPFAM" id="SSF50182">
    <property type="entry name" value="Sm-like ribonucleoproteins"/>
    <property type="match status" value="1"/>
</dbReference>
<keyword evidence="3" id="KW-1185">Reference proteome</keyword>
<gene>
    <name evidence="2" type="ORF">SAMN05421819_0737</name>
</gene>
<dbReference type="Pfam" id="PF17209">
    <property type="entry name" value="Hfq"/>
    <property type="match status" value="1"/>
</dbReference>
<dbReference type="OrthoDB" id="123098at2"/>
<dbReference type="Proteomes" id="UP000236728">
    <property type="component" value="Unassembled WGS sequence"/>
</dbReference>
<dbReference type="Gene3D" id="2.30.30.100">
    <property type="match status" value="1"/>
</dbReference>
<feature type="compositionally biased region" description="Basic and acidic residues" evidence="1">
    <location>
        <begin position="1"/>
        <end position="13"/>
    </location>
</feature>
<dbReference type="InterPro" id="IPR005001">
    <property type="entry name" value="Hfq"/>
</dbReference>
<evidence type="ECO:0000256" key="1">
    <source>
        <dbReference type="SAM" id="MobiDB-lite"/>
    </source>
</evidence>
<dbReference type="EMBL" id="FNVA01000001">
    <property type="protein sequence ID" value="SEF66230.1"/>
    <property type="molecule type" value="Genomic_DNA"/>
</dbReference>
<dbReference type="RefSeq" id="WP_103931628.1">
    <property type="nucleotide sequence ID" value="NZ_FNVA01000001.1"/>
</dbReference>
<dbReference type="GO" id="GO:0006355">
    <property type="term" value="P:regulation of DNA-templated transcription"/>
    <property type="evidence" value="ECO:0007669"/>
    <property type="project" value="InterPro"/>
</dbReference>
<feature type="compositionally biased region" description="Low complexity" evidence="1">
    <location>
        <begin position="44"/>
        <end position="55"/>
    </location>
</feature>
<evidence type="ECO:0000313" key="3">
    <source>
        <dbReference type="Proteomes" id="UP000236728"/>
    </source>
</evidence>